<dbReference type="InterPro" id="IPR033913">
    <property type="entry name" value="MTH1175_dom"/>
</dbReference>
<dbReference type="PANTHER" id="PTHR42983:SF1">
    <property type="entry name" value="IRON-MOLYBDENUM PROTEIN"/>
    <property type="match status" value="1"/>
</dbReference>
<dbReference type="CDD" id="cd00851">
    <property type="entry name" value="MTH1175"/>
    <property type="match status" value="1"/>
</dbReference>
<evidence type="ECO:0000313" key="3">
    <source>
        <dbReference type="Proteomes" id="UP000002382"/>
    </source>
</evidence>
<dbReference type="SUPFAM" id="SSF53146">
    <property type="entry name" value="Nitrogenase accessory factor-like"/>
    <property type="match status" value="1"/>
</dbReference>
<accession>C5CI49</accession>
<dbReference type="KEGG" id="kol:Kole_1126"/>
<keyword evidence="3" id="KW-1185">Reference proteome</keyword>
<dbReference type="RefSeq" id="WP_015868486.1">
    <property type="nucleotide sequence ID" value="NC_012785.1"/>
</dbReference>
<feature type="domain" description="Dinitrogenase iron-molybdenum cofactor biosynthesis" evidence="1">
    <location>
        <begin position="13"/>
        <end position="100"/>
    </location>
</feature>
<dbReference type="Pfam" id="PF02579">
    <property type="entry name" value="Nitro_FeMo-Co"/>
    <property type="match status" value="1"/>
</dbReference>
<reference evidence="2 3" key="2">
    <citation type="journal article" date="2011" name="J. Bacteriol.">
        <title>Genome Sequence of Kosmotoga olearia Strain TBF 19.5.1, a Thermophilic Bacterium with a Wide Growth Temperature Range, Isolated from the Troll B Oil Platform in the North Sea.</title>
        <authorList>
            <person name="Swithers K.S."/>
            <person name="Dipippo J.L."/>
            <person name="Bruce D.C."/>
            <person name="Detter C."/>
            <person name="Tapia R."/>
            <person name="Han S."/>
            <person name="Goodwin L.A."/>
            <person name="Han J."/>
            <person name="Woyke T."/>
            <person name="Pitluck S."/>
            <person name="Pennacchio L."/>
            <person name="Nolan M."/>
            <person name="Mikhailova N."/>
            <person name="Land M.L."/>
            <person name="Nesbo C.L."/>
            <person name="Gogarten J.P."/>
            <person name="Noll K.M."/>
        </authorList>
    </citation>
    <scope>NUCLEOTIDE SEQUENCE [LARGE SCALE GENOMIC DNA]</scope>
    <source>
        <strain evidence="3">ATCC BAA-1733 / DSM 21960 / TBF 19.5.1</strain>
    </source>
</reference>
<name>C5CI49_KOSOT</name>
<dbReference type="InterPro" id="IPR003731">
    <property type="entry name" value="Di-Nase_FeMo-co_biosynth"/>
</dbReference>
<protein>
    <submittedName>
        <fullName evidence="2">Dinitrogenase iron-molybdenum cofactor biosynthesis protein</fullName>
    </submittedName>
</protein>
<dbReference type="Proteomes" id="UP000002382">
    <property type="component" value="Chromosome"/>
</dbReference>
<evidence type="ECO:0000313" key="2">
    <source>
        <dbReference type="EMBL" id="ACR79828.1"/>
    </source>
</evidence>
<sequence length="116" mass="12392">MKYALPVKDKSLDAEVDDRFARAAFFVIYDSDTEEAEFFENEGTQAHGAGPKMVETLASKGAEVLIAKNVGQNAFSALKQVGMKVLLAKEGTARENIESAMNGDLSALETPGPSHG</sequence>
<dbReference type="EMBL" id="CP001634">
    <property type="protein sequence ID" value="ACR79828.1"/>
    <property type="molecule type" value="Genomic_DNA"/>
</dbReference>
<dbReference type="Gene3D" id="3.30.420.130">
    <property type="entry name" value="Dinitrogenase iron-molybdenum cofactor biosynthesis domain"/>
    <property type="match status" value="1"/>
</dbReference>
<dbReference type="eggNOG" id="COG1433">
    <property type="taxonomic scope" value="Bacteria"/>
</dbReference>
<dbReference type="STRING" id="521045.Kole_1126"/>
<organism evidence="2 3">
    <name type="scientific">Kosmotoga olearia (strain ATCC BAA-1733 / DSM 21960 / TBF 19.5.1)</name>
    <dbReference type="NCBI Taxonomy" id="521045"/>
    <lineage>
        <taxon>Bacteria</taxon>
        <taxon>Thermotogati</taxon>
        <taxon>Thermotogota</taxon>
        <taxon>Thermotogae</taxon>
        <taxon>Kosmotogales</taxon>
        <taxon>Kosmotogaceae</taxon>
        <taxon>Kosmotoga</taxon>
    </lineage>
</organism>
<dbReference type="AlphaFoldDB" id="C5CI49"/>
<dbReference type="OrthoDB" id="9807451at2"/>
<dbReference type="PANTHER" id="PTHR42983">
    <property type="entry name" value="DINITROGENASE IRON-MOLYBDENUM COFACTOR PROTEIN-RELATED"/>
    <property type="match status" value="1"/>
</dbReference>
<gene>
    <name evidence="2" type="ordered locus">Kole_1126</name>
</gene>
<evidence type="ECO:0000259" key="1">
    <source>
        <dbReference type="Pfam" id="PF02579"/>
    </source>
</evidence>
<dbReference type="InterPro" id="IPR036105">
    <property type="entry name" value="DiNase_FeMo-co_biosyn_sf"/>
</dbReference>
<reference evidence="2 3" key="1">
    <citation type="submission" date="2009-06" db="EMBL/GenBank/DDBJ databases">
        <title>Complete sequence of Thermotogales bacterium TBF 19.5.1.</title>
        <authorList>
            <consortium name="US DOE Joint Genome Institute"/>
            <person name="Lucas S."/>
            <person name="Copeland A."/>
            <person name="Lapidus A."/>
            <person name="Glavina del Rio T."/>
            <person name="Tice H."/>
            <person name="Bruce D."/>
            <person name="Goodwin L."/>
            <person name="Pitluck S."/>
            <person name="Chertkov O."/>
            <person name="Brettin T."/>
            <person name="Detter J.C."/>
            <person name="Han C."/>
            <person name="Schmutz J."/>
            <person name="Larimer F."/>
            <person name="Land M."/>
            <person name="Hauser L."/>
            <person name="Kyrpides N."/>
            <person name="Ovchinnikova G."/>
            <person name="Noll K."/>
        </authorList>
    </citation>
    <scope>NUCLEOTIDE SEQUENCE [LARGE SCALE GENOMIC DNA]</scope>
    <source>
        <strain evidence="3">ATCC BAA-1733 / DSM 21960 / TBF 19.5.1</strain>
    </source>
</reference>
<proteinExistence type="predicted"/>
<dbReference type="HOGENOM" id="CLU_104194_0_0_0"/>